<proteinExistence type="predicted"/>
<dbReference type="EMBL" id="JAKUCV010003119">
    <property type="protein sequence ID" value="KAJ4840083.1"/>
    <property type="molecule type" value="Genomic_DNA"/>
</dbReference>
<keyword evidence="3" id="KW-1185">Reference proteome</keyword>
<dbReference type="PANTHER" id="PTHR33264:SF71">
    <property type="match status" value="1"/>
</dbReference>
<evidence type="ECO:0000313" key="2">
    <source>
        <dbReference type="EMBL" id="KAJ4840083.1"/>
    </source>
</evidence>
<accession>A0A9Q0FYW1</accession>
<feature type="compositionally biased region" description="Acidic residues" evidence="1">
    <location>
        <begin position="120"/>
        <end position="133"/>
    </location>
</feature>
<dbReference type="PANTHER" id="PTHR33264">
    <property type="entry name" value="EXPRESSED PROTEIN"/>
    <property type="match status" value="1"/>
</dbReference>
<dbReference type="OrthoDB" id="695262at2759"/>
<feature type="region of interest" description="Disordered" evidence="1">
    <location>
        <begin position="113"/>
        <end position="138"/>
    </location>
</feature>
<dbReference type="AlphaFoldDB" id="A0A9Q0FYW1"/>
<gene>
    <name evidence="2" type="ORF">Tsubulata_009895</name>
</gene>
<reference evidence="2" key="1">
    <citation type="submission" date="2022-02" db="EMBL/GenBank/DDBJ databases">
        <authorList>
            <person name="Henning P.M."/>
            <person name="McCubbin A.G."/>
            <person name="Shore J.S."/>
        </authorList>
    </citation>
    <scope>NUCLEOTIDE SEQUENCE</scope>
    <source>
        <strain evidence="2">F60SS</strain>
        <tissue evidence="2">Leaves</tissue>
    </source>
</reference>
<comment type="caution">
    <text evidence="2">The sequence shown here is derived from an EMBL/GenBank/DDBJ whole genome shotgun (WGS) entry which is preliminary data.</text>
</comment>
<evidence type="ECO:0000313" key="3">
    <source>
        <dbReference type="Proteomes" id="UP001141552"/>
    </source>
</evidence>
<evidence type="ECO:0000256" key="1">
    <source>
        <dbReference type="SAM" id="MobiDB-lite"/>
    </source>
</evidence>
<name>A0A9Q0FYW1_9ROSI</name>
<dbReference type="Proteomes" id="UP001141552">
    <property type="component" value="Unassembled WGS sequence"/>
</dbReference>
<reference evidence="2" key="2">
    <citation type="journal article" date="2023" name="Plants (Basel)">
        <title>Annotation of the Turnera subulata (Passifloraceae) Draft Genome Reveals the S-Locus Evolved after the Divergence of Turneroideae from Passifloroideae in a Stepwise Manner.</title>
        <authorList>
            <person name="Henning P.M."/>
            <person name="Roalson E.H."/>
            <person name="Mir W."/>
            <person name="McCubbin A.G."/>
            <person name="Shore J.S."/>
        </authorList>
    </citation>
    <scope>NUCLEOTIDE SEQUENCE</scope>
    <source>
        <strain evidence="2">F60SS</strain>
    </source>
</reference>
<sequence>MLIQPSPSGSHNKRQPLLRHNHSDASSYSYSSSCTSFGEVAGGATAECAAICCCCPCGLANFLFLTIYKVPAGLCRRALRRKRRKQLIKKGLLQPTPRCRCGCDDTGIQIHPIGHFDRSDGEEEDTDEEEEEDHPDKVKAREEMLRLEQEMWETFYGTGFWRSPSQREPITLPSSTPTKPIDTPIIPTANLVIQPLF</sequence>
<organism evidence="2 3">
    <name type="scientific">Turnera subulata</name>
    <dbReference type="NCBI Taxonomy" id="218843"/>
    <lineage>
        <taxon>Eukaryota</taxon>
        <taxon>Viridiplantae</taxon>
        <taxon>Streptophyta</taxon>
        <taxon>Embryophyta</taxon>
        <taxon>Tracheophyta</taxon>
        <taxon>Spermatophyta</taxon>
        <taxon>Magnoliopsida</taxon>
        <taxon>eudicotyledons</taxon>
        <taxon>Gunneridae</taxon>
        <taxon>Pentapetalae</taxon>
        <taxon>rosids</taxon>
        <taxon>fabids</taxon>
        <taxon>Malpighiales</taxon>
        <taxon>Passifloraceae</taxon>
        <taxon>Turnera</taxon>
    </lineage>
</organism>
<protein>
    <submittedName>
        <fullName evidence="2">Uncharacterized protein</fullName>
    </submittedName>
</protein>